<dbReference type="CDD" id="cd07346">
    <property type="entry name" value="ABC_6TM_exporters"/>
    <property type="match status" value="1"/>
</dbReference>
<evidence type="ECO:0000313" key="12">
    <source>
        <dbReference type="Proteomes" id="UP000285655"/>
    </source>
</evidence>
<dbReference type="SUPFAM" id="SSF52540">
    <property type="entry name" value="P-loop containing nucleoside triphosphate hydrolases"/>
    <property type="match status" value="1"/>
</dbReference>
<keyword evidence="5 11" id="KW-0067">ATP-binding</keyword>
<dbReference type="GO" id="GO:0015421">
    <property type="term" value="F:ABC-type oligopeptide transporter activity"/>
    <property type="evidence" value="ECO:0007669"/>
    <property type="project" value="TreeGrafter"/>
</dbReference>
<dbReference type="AlphaFoldDB" id="A0A419DEA3"/>
<feature type="domain" description="ABC transmembrane type-1" evidence="10">
    <location>
        <begin position="19"/>
        <end position="308"/>
    </location>
</feature>
<evidence type="ECO:0000256" key="5">
    <source>
        <dbReference type="ARBA" id="ARBA00022840"/>
    </source>
</evidence>
<comment type="caution">
    <text evidence="11">The sequence shown here is derived from an EMBL/GenBank/DDBJ whole genome shotgun (WGS) entry which is preliminary data.</text>
</comment>
<keyword evidence="6 8" id="KW-1133">Transmembrane helix</keyword>
<protein>
    <submittedName>
        <fullName evidence="11">ABC transporter ATP-binding protein</fullName>
    </submittedName>
</protein>
<dbReference type="GO" id="GO:0016887">
    <property type="term" value="F:ATP hydrolysis activity"/>
    <property type="evidence" value="ECO:0007669"/>
    <property type="project" value="InterPro"/>
</dbReference>
<dbReference type="PROSITE" id="PS50893">
    <property type="entry name" value="ABC_TRANSPORTER_2"/>
    <property type="match status" value="1"/>
</dbReference>
<evidence type="ECO:0000259" key="9">
    <source>
        <dbReference type="PROSITE" id="PS50893"/>
    </source>
</evidence>
<dbReference type="Pfam" id="PF00005">
    <property type="entry name" value="ABC_tran"/>
    <property type="match status" value="1"/>
</dbReference>
<evidence type="ECO:0000256" key="6">
    <source>
        <dbReference type="ARBA" id="ARBA00022989"/>
    </source>
</evidence>
<accession>A0A419DEA3</accession>
<feature type="transmembrane region" description="Helical" evidence="8">
    <location>
        <begin position="12"/>
        <end position="39"/>
    </location>
</feature>
<evidence type="ECO:0000313" key="11">
    <source>
        <dbReference type="EMBL" id="RJO61471.1"/>
    </source>
</evidence>
<dbReference type="Pfam" id="PF00664">
    <property type="entry name" value="ABC_membrane"/>
    <property type="match status" value="1"/>
</dbReference>
<dbReference type="SUPFAM" id="SSF90123">
    <property type="entry name" value="ABC transporter transmembrane region"/>
    <property type="match status" value="1"/>
</dbReference>
<dbReference type="InterPro" id="IPR027417">
    <property type="entry name" value="P-loop_NTPase"/>
</dbReference>
<gene>
    <name evidence="11" type="ORF">C4544_03085</name>
</gene>
<dbReference type="InterPro" id="IPR036640">
    <property type="entry name" value="ABC1_TM_sf"/>
</dbReference>
<dbReference type="FunFam" id="3.40.50.300:FF:000287">
    <property type="entry name" value="Multidrug ABC transporter ATP-binding protein"/>
    <property type="match status" value="1"/>
</dbReference>
<feature type="transmembrane region" description="Helical" evidence="8">
    <location>
        <begin position="135"/>
        <end position="158"/>
    </location>
</feature>
<dbReference type="InterPro" id="IPR003439">
    <property type="entry name" value="ABC_transporter-like_ATP-bd"/>
</dbReference>
<proteinExistence type="predicted"/>
<dbReference type="GO" id="GO:0005886">
    <property type="term" value="C:plasma membrane"/>
    <property type="evidence" value="ECO:0007669"/>
    <property type="project" value="UniProtKB-SubCell"/>
</dbReference>
<feature type="transmembrane region" description="Helical" evidence="8">
    <location>
        <begin position="164"/>
        <end position="184"/>
    </location>
</feature>
<evidence type="ECO:0000256" key="8">
    <source>
        <dbReference type="SAM" id="Phobius"/>
    </source>
</evidence>
<dbReference type="PROSITE" id="PS00211">
    <property type="entry name" value="ABC_TRANSPORTER_1"/>
    <property type="match status" value="1"/>
</dbReference>
<dbReference type="GO" id="GO:0005524">
    <property type="term" value="F:ATP binding"/>
    <property type="evidence" value="ECO:0007669"/>
    <property type="project" value="UniProtKB-KW"/>
</dbReference>
<dbReference type="InterPro" id="IPR039421">
    <property type="entry name" value="Type_1_exporter"/>
</dbReference>
<keyword evidence="7 8" id="KW-0472">Membrane</keyword>
<dbReference type="InterPro" id="IPR017871">
    <property type="entry name" value="ABC_transporter-like_CS"/>
</dbReference>
<keyword evidence="4" id="KW-0547">Nucleotide-binding</keyword>
<dbReference type="InterPro" id="IPR003593">
    <property type="entry name" value="AAA+_ATPase"/>
</dbReference>
<feature type="transmembrane region" description="Helical" evidence="8">
    <location>
        <begin position="59"/>
        <end position="79"/>
    </location>
</feature>
<organism evidence="11 12">
    <name type="scientific">candidate division WS5 bacterium</name>
    <dbReference type="NCBI Taxonomy" id="2093353"/>
    <lineage>
        <taxon>Bacteria</taxon>
        <taxon>candidate division WS5</taxon>
    </lineage>
</organism>
<evidence type="ECO:0000259" key="10">
    <source>
        <dbReference type="PROSITE" id="PS50929"/>
    </source>
</evidence>
<evidence type="ECO:0000256" key="7">
    <source>
        <dbReference type="ARBA" id="ARBA00023136"/>
    </source>
</evidence>
<name>A0A419DEA3_9BACT</name>
<evidence type="ECO:0000256" key="4">
    <source>
        <dbReference type="ARBA" id="ARBA00022741"/>
    </source>
</evidence>
<dbReference type="Proteomes" id="UP000285655">
    <property type="component" value="Unassembled WGS sequence"/>
</dbReference>
<dbReference type="Gene3D" id="3.40.50.300">
    <property type="entry name" value="P-loop containing nucleotide triphosphate hydrolases"/>
    <property type="match status" value="1"/>
</dbReference>
<evidence type="ECO:0000256" key="1">
    <source>
        <dbReference type="ARBA" id="ARBA00004651"/>
    </source>
</evidence>
<dbReference type="Gene3D" id="1.20.1560.10">
    <property type="entry name" value="ABC transporter type 1, transmembrane domain"/>
    <property type="match status" value="1"/>
</dbReference>
<dbReference type="InterPro" id="IPR011527">
    <property type="entry name" value="ABC1_TM_dom"/>
</dbReference>
<evidence type="ECO:0000256" key="2">
    <source>
        <dbReference type="ARBA" id="ARBA00022448"/>
    </source>
</evidence>
<dbReference type="PANTHER" id="PTHR43394:SF1">
    <property type="entry name" value="ATP-BINDING CASSETTE SUB-FAMILY B MEMBER 10, MITOCHONDRIAL"/>
    <property type="match status" value="1"/>
</dbReference>
<dbReference type="SMART" id="SM00382">
    <property type="entry name" value="AAA"/>
    <property type="match status" value="1"/>
</dbReference>
<dbReference type="PANTHER" id="PTHR43394">
    <property type="entry name" value="ATP-DEPENDENT PERMEASE MDL1, MITOCHONDRIAL"/>
    <property type="match status" value="1"/>
</dbReference>
<keyword evidence="3 8" id="KW-0812">Transmembrane</keyword>
<feature type="domain" description="ABC transporter" evidence="9">
    <location>
        <begin position="342"/>
        <end position="575"/>
    </location>
</feature>
<evidence type="ECO:0000256" key="3">
    <source>
        <dbReference type="ARBA" id="ARBA00022692"/>
    </source>
</evidence>
<dbReference type="PROSITE" id="PS50929">
    <property type="entry name" value="ABC_TM1F"/>
    <property type="match status" value="1"/>
</dbReference>
<dbReference type="EMBL" id="QZJW01000019">
    <property type="protein sequence ID" value="RJO61471.1"/>
    <property type="molecule type" value="Genomic_DNA"/>
</dbReference>
<sequence>MKEFWRVLSLAWAIRGLAFWYFFLVLVGVAINAGFPIIYKFLFDFLEKQLREGAAVFSWRSFYIIFAVYILLSILKIIVDQLSNYYGDKWWLKSRNKLALRVFKHLESLSISFFEKEPTGKIIERTSQGISDVQMVLSNVMVHIVPQFIFILVAMYILFQVNTYFGLIIVIGVPIFVFISLRYAKKLNRYQDKVRDASERKTSIYVETISNIKTVKSFTTEKRQLALLRKFLERHMFWLLLRTRKMVILNMIRRTITDISQVTMLGLGAYWTVTGRMTIGTLVMAWQYIIRSYEPLWSLTWRYDEILKDMRSVRRVFHLLDTEPEIKDLKGAAALEKVQGAIEFKNIEFKYKNRKVIKNLSLAVPKGKVVAIVGKSGVGKSTVIKLLLRFYDPQRGEVLIDGRDIKEVTQDSLRKNIGVVLQDTAIFNDTIYNNIAYAKEKTTVAEVTKAAKVANIHNFIKALPKGYETIAGERGIKLSGGEQQRINIARAVLKNPPILVLDEATSHLDSENEQLIQDALWKLIEGKTSIIIAHRLSTIMRADLIVVFDKGKISEMGTHDELVNKKGIYNKLFEIQSGGYLK</sequence>
<comment type="subcellular location">
    <subcellularLocation>
        <location evidence="1">Cell membrane</location>
        <topology evidence="1">Multi-pass membrane protein</topology>
    </subcellularLocation>
</comment>
<keyword evidence="2" id="KW-0813">Transport</keyword>
<reference evidence="11 12" key="1">
    <citation type="journal article" date="2017" name="ISME J.">
        <title>Energy and carbon metabolisms in a deep terrestrial subsurface fluid microbial community.</title>
        <authorList>
            <person name="Momper L."/>
            <person name="Jungbluth S.P."/>
            <person name="Lee M.D."/>
            <person name="Amend J.P."/>
        </authorList>
    </citation>
    <scope>NUCLEOTIDE SEQUENCE [LARGE SCALE GENOMIC DNA]</scope>
    <source>
        <strain evidence="11">SURF_29</strain>
    </source>
</reference>